<keyword evidence="1" id="KW-0694">RNA-binding</keyword>
<dbReference type="PANTHER" id="PTHR23355">
    <property type="entry name" value="RIBONUCLEASE"/>
    <property type="match status" value="1"/>
</dbReference>
<accession>A0A8S9SYQ8</accession>
<keyword evidence="4" id="KW-1185">Reference proteome</keyword>
<dbReference type="SUPFAM" id="SSF54768">
    <property type="entry name" value="dsRNA-binding domain-like"/>
    <property type="match status" value="1"/>
</dbReference>
<dbReference type="InterPro" id="IPR050180">
    <property type="entry name" value="RNR_Ribonuclease"/>
</dbReference>
<evidence type="ECO:0000313" key="4">
    <source>
        <dbReference type="Proteomes" id="UP000029738"/>
    </source>
</evidence>
<dbReference type="InterPro" id="IPR012340">
    <property type="entry name" value="NA-bd_OB-fold"/>
</dbReference>
<dbReference type="Proteomes" id="UP000029738">
    <property type="component" value="Unassembled WGS sequence"/>
</dbReference>
<dbReference type="PROSITE" id="PS50137">
    <property type="entry name" value="DS_RBD"/>
    <property type="match status" value="1"/>
</dbReference>
<dbReference type="InterPro" id="IPR014720">
    <property type="entry name" value="dsRBD_dom"/>
</dbReference>
<proteinExistence type="predicted"/>
<dbReference type="GO" id="GO:0006402">
    <property type="term" value="P:mRNA catabolic process"/>
    <property type="evidence" value="ECO:0007669"/>
    <property type="project" value="TreeGrafter"/>
</dbReference>
<comment type="caution">
    <text evidence="3">The sequence shown here is derived from an EMBL/GenBank/DDBJ whole genome shotgun (WGS) entry which is preliminary data.</text>
</comment>
<feature type="domain" description="DRBM" evidence="2">
    <location>
        <begin position="683"/>
        <end position="751"/>
    </location>
</feature>
<dbReference type="GO" id="GO:0003723">
    <property type="term" value="F:RNA binding"/>
    <property type="evidence" value="ECO:0007669"/>
    <property type="project" value="UniProtKB-UniRule"/>
</dbReference>
<dbReference type="Pfam" id="PF00035">
    <property type="entry name" value="dsrm"/>
    <property type="match status" value="1"/>
</dbReference>
<dbReference type="GO" id="GO:0004540">
    <property type="term" value="F:RNA nuclease activity"/>
    <property type="evidence" value="ECO:0007669"/>
    <property type="project" value="InterPro"/>
</dbReference>
<dbReference type="Pfam" id="PF00773">
    <property type="entry name" value="RNB"/>
    <property type="match status" value="1"/>
</dbReference>
<protein>
    <submittedName>
        <fullName evidence="3">RNB domain-containing ribonuclease</fullName>
    </submittedName>
</protein>
<organism evidence="3 4">
    <name type="scientific">Tolypothrix bouteillei VB521301</name>
    <dbReference type="NCBI Taxonomy" id="1479485"/>
    <lineage>
        <taxon>Bacteria</taxon>
        <taxon>Bacillati</taxon>
        <taxon>Cyanobacteriota</taxon>
        <taxon>Cyanophyceae</taxon>
        <taxon>Nostocales</taxon>
        <taxon>Tolypothrichaceae</taxon>
        <taxon>Tolypothrix</taxon>
    </lineage>
</organism>
<dbReference type="AlphaFoldDB" id="A0A8S9SYQ8"/>
<evidence type="ECO:0000259" key="2">
    <source>
        <dbReference type="PROSITE" id="PS50137"/>
    </source>
</evidence>
<reference evidence="3" key="2">
    <citation type="submission" date="2019-11" db="EMBL/GenBank/DDBJ databases">
        <title>Improved Assembly of Tolypothrix boutellei genome.</title>
        <authorList>
            <person name="Sarangi A.N."/>
            <person name="Mukherjee M."/>
            <person name="Ghosh S."/>
            <person name="Singh D."/>
            <person name="Das A."/>
            <person name="Kant S."/>
            <person name="Prusty A."/>
            <person name="Tripathy S."/>
        </authorList>
    </citation>
    <scope>NUCLEOTIDE SEQUENCE</scope>
    <source>
        <strain evidence="3">VB521301</strain>
    </source>
</reference>
<dbReference type="SUPFAM" id="SSF50249">
    <property type="entry name" value="Nucleic acid-binding proteins"/>
    <property type="match status" value="1"/>
</dbReference>
<reference evidence="3" key="1">
    <citation type="journal article" date="2015" name="Genome Announc.">
        <title>Draft Genome Sequence of Tolypothrix boutellei Strain VB521301.</title>
        <authorList>
            <person name="Chandrababunaidu M.M."/>
            <person name="Singh D."/>
            <person name="Sen D."/>
            <person name="Bhan S."/>
            <person name="Das S."/>
            <person name="Gupta A."/>
            <person name="Adhikary S.P."/>
            <person name="Tripathy S."/>
        </authorList>
    </citation>
    <scope>NUCLEOTIDE SEQUENCE</scope>
    <source>
        <strain evidence="3">VB521301</strain>
    </source>
</reference>
<dbReference type="PANTHER" id="PTHR23355:SF9">
    <property type="entry name" value="DIS3-LIKE EXONUCLEASE 2"/>
    <property type="match status" value="1"/>
</dbReference>
<dbReference type="CDD" id="cd00048">
    <property type="entry name" value="DSRM_SF"/>
    <property type="match status" value="1"/>
</dbReference>
<sequence>MQQRVGVFGFTIDGETSKDLDDAIWIEQQNEGVLLSIHIADVAAHVKKDSYIDRNAYNKIETRYRASSVSPMLPKHLAENDLSLLEKQTRDTVTVQVRLSDSAEILETRIFESELCSLRRFSYAEADAALKNRDDDFHETLKLCQLVAKKLTIRRQEQGAIAISLSDSLLVTEDGRLLAVEYKSQQIISEFMILCNFAVANTMADCGINMVYRNHSAKEIAPDRKRILESISVVASMGYIQSLLVNWMNKAEYSPTLAGHFALSIPAYCHFTSPIRRYVDLVNHRIIKAWLNGQKLPYTKAELQEIAIKATEYRNSLQEDKDAYFSGEKKKQYEKSIVSNEFKELPPKDFSRIVKYVAKQNTVETIIDEIKRRAQEKILQASDFTYLLFYAQDSNVHEIVCSALNETPNLAVSALTIQCQKEENWKIEDSIVDEGTEFCTWFVVSIDGVALTTKQGTTDLWKATSRNRAAVFWIQEYLRGSLVHLNERELPPKVESNLQPSAALCDRLVMQELTPKEFSREVKRAIENNTVESIIDEIERRGTQELLQASDFTYLLFHSTETRVHETTYSALTKVPHMAVSALMMQTQINTSWKIENSIVDEGKEFCTWFVVAVDGLVLTTRECAIAPGKAASRNQAAVFWVRDYLGDRLVNPSERALPVKVKTEVQKPIVIETVDLNAPDLNFIGLLQELVIKLKQQEPKYTFTQLGSGGFRCRCQIKLFEQEILTSADYPNKKTAKQLAAKDAYTQAMEVLESVPNLVFSKIS</sequence>
<gene>
    <name evidence="3" type="ORF">DA73_0400001925</name>
</gene>
<dbReference type="GO" id="GO:0005829">
    <property type="term" value="C:cytosol"/>
    <property type="evidence" value="ECO:0007669"/>
    <property type="project" value="TreeGrafter"/>
</dbReference>
<dbReference type="EMBL" id="JHEG04000001">
    <property type="protein sequence ID" value="KAF3884373.1"/>
    <property type="molecule type" value="Genomic_DNA"/>
</dbReference>
<evidence type="ECO:0000256" key="1">
    <source>
        <dbReference type="PROSITE-ProRule" id="PRU00266"/>
    </source>
</evidence>
<evidence type="ECO:0000313" key="3">
    <source>
        <dbReference type="EMBL" id="KAF3884373.1"/>
    </source>
</evidence>
<dbReference type="InterPro" id="IPR001900">
    <property type="entry name" value="RNase_II/R"/>
</dbReference>
<dbReference type="SMART" id="SM00358">
    <property type="entry name" value="DSRM"/>
    <property type="match status" value="1"/>
</dbReference>
<name>A0A8S9SYQ8_9CYAN</name>
<dbReference type="OrthoDB" id="9764149at2"/>
<dbReference type="Gene3D" id="3.30.160.20">
    <property type="match status" value="1"/>
</dbReference>
<dbReference type="RefSeq" id="WP_050045137.1">
    <property type="nucleotide sequence ID" value="NZ_JHEG04000001.1"/>
</dbReference>
<dbReference type="SMART" id="SM00955">
    <property type="entry name" value="RNB"/>
    <property type="match status" value="1"/>
</dbReference>